<dbReference type="EMBL" id="SRMA01027302">
    <property type="protein sequence ID" value="TRY55950.1"/>
    <property type="molecule type" value="Genomic_DNA"/>
</dbReference>
<accession>A0A553MRZ9</accession>
<dbReference type="SMART" id="SM00408">
    <property type="entry name" value="IGc2"/>
    <property type="match status" value="1"/>
</dbReference>
<evidence type="ECO:0000313" key="8">
    <source>
        <dbReference type="EMBL" id="TRY55950.1"/>
    </source>
</evidence>
<reference evidence="8 9" key="1">
    <citation type="journal article" date="2019" name="Sci. Data">
        <title>Hybrid genome assembly and annotation of Danionella translucida.</title>
        <authorList>
            <person name="Kadobianskyi M."/>
            <person name="Schulze L."/>
            <person name="Schuelke M."/>
            <person name="Judkewitz B."/>
        </authorList>
    </citation>
    <scope>NUCLEOTIDE SEQUENCE [LARGE SCALE GENOMIC DNA]</scope>
    <source>
        <strain evidence="8 9">Bolton</strain>
    </source>
</reference>
<dbReference type="PANTHER" id="PTHR24366:SF73">
    <property type="entry name" value="LEUCINE-RICH REPEAT NEURONAL 3A"/>
    <property type="match status" value="1"/>
</dbReference>
<organism evidence="8 9">
    <name type="scientific">Danionella cerebrum</name>
    <dbReference type="NCBI Taxonomy" id="2873325"/>
    <lineage>
        <taxon>Eukaryota</taxon>
        <taxon>Metazoa</taxon>
        <taxon>Chordata</taxon>
        <taxon>Craniata</taxon>
        <taxon>Vertebrata</taxon>
        <taxon>Euteleostomi</taxon>
        <taxon>Actinopterygii</taxon>
        <taxon>Neopterygii</taxon>
        <taxon>Teleostei</taxon>
        <taxon>Ostariophysi</taxon>
        <taxon>Cypriniformes</taxon>
        <taxon>Danionidae</taxon>
        <taxon>Danioninae</taxon>
        <taxon>Danionella</taxon>
    </lineage>
</organism>
<dbReference type="SMART" id="SM00369">
    <property type="entry name" value="LRR_TYP"/>
    <property type="match status" value="10"/>
</dbReference>
<dbReference type="InterPro" id="IPR032675">
    <property type="entry name" value="LRR_dom_sf"/>
</dbReference>
<keyword evidence="1" id="KW-0433">Leucine-rich repeat</keyword>
<comment type="caution">
    <text evidence="8">The sequence shown here is derived from an EMBL/GenBank/DDBJ whole genome shotgun (WGS) entry which is preliminary data.</text>
</comment>
<keyword evidence="4" id="KW-1015">Disulfide bond</keyword>
<dbReference type="FunFam" id="3.80.10.10:FF:000084">
    <property type="entry name" value="Leucine rich repeat neuronal 2"/>
    <property type="match status" value="1"/>
</dbReference>
<dbReference type="SUPFAM" id="SSF48726">
    <property type="entry name" value="Immunoglobulin"/>
    <property type="match status" value="1"/>
</dbReference>
<keyword evidence="9" id="KW-1185">Reference proteome</keyword>
<gene>
    <name evidence="8" type="ORF">DNTS_011337</name>
</gene>
<evidence type="ECO:0000256" key="5">
    <source>
        <dbReference type="ARBA" id="ARBA00023180"/>
    </source>
</evidence>
<evidence type="ECO:0000256" key="1">
    <source>
        <dbReference type="ARBA" id="ARBA00022614"/>
    </source>
</evidence>
<name>A0A553MRZ9_9TELE</name>
<dbReference type="InterPro" id="IPR036116">
    <property type="entry name" value="FN3_sf"/>
</dbReference>
<dbReference type="OrthoDB" id="676979at2759"/>
<feature type="non-terminal residue" evidence="8">
    <location>
        <position position="1"/>
    </location>
</feature>
<proteinExistence type="predicted"/>
<dbReference type="InterPro" id="IPR003591">
    <property type="entry name" value="Leu-rich_rpt_typical-subtyp"/>
</dbReference>
<dbReference type="SUPFAM" id="SSF49265">
    <property type="entry name" value="Fibronectin type III"/>
    <property type="match status" value="1"/>
</dbReference>
<evidence type="ECO:0000313" key="9">
    <source>
        <dbReference type="Proteomes" id="UP000316079"/>
    </source>
</evidence>
<keyword evidence="5" id="KW-0325">Glycoprotein</keyword>
<dbReference type="STRING" id="623744.A0A553MRZ9"/>
<dbReference type="Pfam" id="PF13855">
    <property type="entry name" value="LRR_8"/>
    <property type="match status" value="3"/>
</dbReference>
<dbReference type="InterPro" id="IPR000483">
    <property type="entry name" value="Cys-rich_flank_reg_C"/>
</dbReference>
<dbReference type="CDD" id="cd00063">
    <property type="entry name" value="FN3"/>
    <property type="match status" value="1"/>
</dbReference>
<dbReference type="SMART" id="SM00082">
    <property type="entry name" value="LRRCT"/>
    <property type="match status" value="1"/>
</dbReference>
<dbReference type="PANTHER" id="PTHR24366">
    <property type="entry name" value="IG(IMMUNOGLOBULIN) AND LRR(LEUCINE RICH REPEAT) DOMAINS"/>
    <property type="match status" value="1"/>
</dbReference>
<dbReference type="AlphaFoldDB" id="A0A553MRZ9"/>
<dbReference type="InterPro" id="IPR013783">
    <property type="entry name" value="Ig-like_fold"/>
</dbReference>
<protein>
    <recommendedName>
        <fullName evidence="7">Ig-like domain-containing protein</fullName>
    </recommendedName>
</protein>
<dbReference type="InterPro" id="IPR013098">
    <property type="entry name" value="Ig_I-set"/>
</dbReference>
<dbReference type="InterPro" id="IPR007110">
    <property type="entry name" value="Ig-like_dom"/>
</dbReference>
<dbReference type="InterPro" id="IPR001611">
    <property type="entry name" value="Leu-rich_rpt"/>
</dbReference>
<dbReference type="InterPro" id="IPR003599">
    <property type="entry name" value="Ig_sub"/>
</dbReference>
<evidence type="ECO:0000256" key="2">
    <source>
        <dbReference type="ARBA" id="ARBA00022729"/>
    </source>
</evidence>
<evidence type="ECO:0000256" key="3">
    <source>
        <dbReference type="ARBA" id="ARBA00022737"/>
    </source>
</evidence>
<dbReference type="SMART" id="SM00409">
    <property type="entry name" value="IG"/>
    <property type="match status" value="1"/>
</dbReference>
<feature type="domain" description="Ig-like" evidence="7">
    <location>
        <begin position="467"/>
        <end position="560"/>
    </location>
</feature>
<sequence>HDLTNQLAPKLIDKQVQIVCPRGDRAKGARGGSGACSRARGKDYTMRLNQGLSVFPMRRLALTNAVQGSEWNVVCLKLCKCEVRPWFSPLSVYNEVLTVDCNDLGLLSLPEKLPSDTQVLLSQANKITKIDGPLHYMGNLTEVDLSGNKMTSLKDIYLGHLPQLLSLHLEENRLRSLDENGFAHFPNLQELYVNHNLLSGISADAFLGLNELLRLHLNSNQLRAIRTEWFRDLFKLEILMLGENPVVRIEHLNFKPLFNLRSLVLTRMNLTEIPDSALVGLDNLESVSLYDNMFPKVPQAALSQVRNLKFLDLNKNPIERIQRGDFVDMTHLKELGINSMPELISIDSFAVHNLPELTKIEATNNPRLSYIHPYAFSQLPRLESLMLNGNALRALHYVTVQSLPNLQEVSIHSNPIYCDCVIRWINMNKTNVRLMELDALLCAGPSEFEGHLVRHVHFREMADICLPVISPESLPDQIRVSTGHSVSLHCRAFSDPEAEIYWVTPSGKKILPGIISMLYHLHPEGTLDIYGITKKDAGQYTCVAYNLIGVDMRSVSVMVNGYYPQLSNKSLHMQVKGTEPNAVRISWVPPKGSLVSIVKWSTPSQHFTARVLSDVKTFVLLHLHPLTQYEVCVEITDLQSGYLKNCKNVTTTEFSISRSDNGTNVRLIISLSELVMIASVVVGTYICMTRGSHQLYRKLLNQPSEILP</sequence>
<dbReference type="InterPro" id="IPR003961">
    <property type="entry name" value="FN3_dom"/>
</dbReference>
<dbReference type="InterPro" id="IPR003598">
    <property type="entry name" value="Ig_sub2"/>
</dbReference>
<dbReference type="FunFam" id="2.60.40.10:FF:000032">
    <property type="entry name" value="palladin isoform X1"/>
    <property type="match status" value="1"/>
</dbReference>
<evidence type="ECO:0000259" key="7">
    <source>
        <dbReference type="PROSITE" id="PS50835"/>
    </source>
</evidence>
<dbReference type="Pfam" id="PF07679">
    <property type="entry name" value="I-set"/>
    <property type="match status" value="1"/>
</dbReference>
<dbReference type="Gene3D" id="3.80.10.10">
    <property type="entry name" value="Ribonuclease Inhibitor"/>
    <property type="match status" value="3"/>
</dbReference>
<dbReference type="SUPFAM" id="SSF52058">
    <property type="entry name" value="L domain-like"/>
    <property type="match status" value="1"/>
</dbReference>
<keyword evidence="2" id="KW-0732">Signal</keyword>
<dbReference type="Proteomes" id="UP000316079">
    <property type="component" value="Unassembled WGS sequence"/>
</dbReference>
<evidence type="ECO:0000256" key="6">
    <source>
        <dbReference type="ARBA" id="ARBA00023319"/>
    </source>
</evidence>
<dbReference type="InterPro" id="IPR036179">
    <property type="entry name" value="Ig-like_dom_sf"/>
</dbReference>
<evidence type="ECO:0000256" key="4">
    <source>
        <dbReference type="ARBA" id="ARBA00023157"/>
    </source>
</evidence>
<dbReference type="PROSITE" id="PS50835">
    <property type="entry name" value="IG_LIKE"/>
    <property type="match status" value="1"/>
</dbReference>
<dbReference type="PROSITE" id="PS51450">
    <property type="entry name" value="LRR"/>
    <property type="match status" value="1"/>
</dbReference>
<dbReference type="Gene3D" id="2.60.40.10">
    <property type="entry name" value="Immunoglobulins"/>
    <property type="match status" value="1"/>
</dbReference>
<keyword evidence="6" id="KW-0393">Immunoglobulin domain</keyword>
<keyword evidence="3" id="KW-0677">Repeat</keyword>